<name>A0A562VEE4_9ACTN</name>
<keyword evidence="1" id="KW-0472">Membrane</keyword>
<dbReference type="OrthoDB" id="7364633at2"/>
<feature type="transmembrane region" description="Helical" evidence="1">
    <location>
        <begin position="27"/>
        <end position="49"/>
    </location>
</feature>
<keyword evidence="4" id="KW-1185">Reference proteome</keyword>
<dbReference type="EMBL" id="VLLL01000005">
    <property type="protein sequence ID" value="TWJ16228.1"/>
    <property type="molecule type" value="Genomic_DNA"/>
</dbReference>
<dbReference type="AlphaFoldDB" id="A0A562VEE4"/>
<feature type="domain" description="YdbS-like PH" evidence="2">
    <location>
        <begin position="78"/>
        <end position="156"/>
    </location>
</feature>
<keyword evidence="1" id="KW-0812">Transmembrane</keyword>
<dbReference type="InterPro" id="IPR005182">
    <property type="entry name" value="YdbS-like_PH"/>
</dbReference>
<protein>
    <recommendedName>
        <fullName evidence="2">YdbS-like PH domain-containing protein</fullName>
    </recommendedName>
</protein>
<dbReference type="RefSeq" id="WP_147136283.1">
    <property type="nucleotide sequence ID" value="NZ_BAABIJ010000001.1"/>
</dbReference>
<dbReference type="Pfam" id="PF03703">
    <property type="entry name" value="bPH_2"/>
    <property type="match status" value="1"/>
</dbReference>
<keyword evidence="1" id="KW-1133">Transmembrane helix</keyword>
<proteinExistence type="predicted"/>
<gene>
    <name evidence="3" type="ORF">LX16_1955</name>
</gene>
<reference evidence="3 4" key="1">
    <citation type="journal article" date="2013" name="Stand. Genomic Sci.">
        <title>Genomic Encyclopedia of Type Strains, Phase I: The one thousand microbial genomes (KMG-I) project.</title>
        <authorList>
            <person name="Kyrpides N.C."/>
            <person name="Woyke T."/>
            <person name="Eisen J.A."/>
            <person name="Garrity G."/>
            <person name="Lilburn T.G."/>
            <person name="Beck B.J."/>
            <person name="Whitman W.B."/>
            <person name="Hugenholtz P."/>
            <person name="Klenk H.P."/>
        </authorList>
    </citation>
    <scope>NUCLEOTIDE SEQUENCE [LARGE SCALE GENOMIC DNA]</scope>
    <source>
        <strain evidence="3 4">DSM 45044</strain>
    </source>
</reference>
<evidence type="ECO:0000313" key="3">
    <source>
        <dbReference type="EMBL" id="TWJ16228.1"/>
    </source>
</evidence>
<evidence type="ECO:0000313" key="4">
    <source>
        <dbReference type="Proteomes" id="UP000321617"/>
    </source>
</evidence>
<dbReference type="Proteomes" id="UP000321617">
    <property type="component" value="Unassembled WGS sequence"/>
</dbReference>
<feature type="transmembrane region" description="Helical" evidence="1">
    <location>
        <begin position="55"/>
        <end position="73"/>
    </location>
</feature>
<accession>A0A562VEE4</accession>
<sequence>MSAQHPVWETWPGDVDWRPVSPRLVPVRILGLLAVGVPLAAGATLAAWLWWPGPWPQLVAGTAAAILLVRALLTRRAVRSWGYAEREDDLLIRHGVWTKRLSIVPYNRMQFIDVSANPFQRMFDLATVKLHTAAATSDSTVPGLPPDDAAGLRDRLAARAEREREGL</sequence>
<evidence type="ECO:0000256" key="1">
    <source>
        <dbReference type="SAM" id="Phobius"/>
    </source>
</evidence>
<evidence type="ECO:0000259" key="2">
    <source>
        <dbReference type="Pfam" id="PF03703"/>
    </source>
</evidence>
<comment type="caution">
    <text evidence="3">The sequence shown here is derived from an EMBL/GenBank/DDBJ whole genome shotgun (WGS) entry which is preliminary data.</text>
</comment>
<organism evidence="3 4">
    <name type="scientific">Stackebrandtia albiflava</name>
    <dbReference type="NCBI Taxonomy" id="406432"/>
    <lineage>
        <taxon>Bacteria</taxon>
        <taxon>Bacillati</taxon>
        <taxon>Actinomycetota</taxon>
        <taxon>Actinomycetes</taxon>
        <taxon>Glycomycetales</taxon>
        <taxon>Glycomycetaceae</taxon>
        <taxon>Stackebrandtia</taxon>
    </lineage>
</organism>
<dbReference type="PANTHER" id="PTHR34473:SF3">
    <property type="entry name" value="TRANSMEMBRANE PROTEIN-RELATED"/>
    <property type="match status" value="1"/>
</dbReference>
<dbReference type="PANTHER" id="PTHR34473">
    <property type="entry name" value="UPF0699 TRANSMEMBRANE PROTEIN YDBS"/>
    <property type="match status" value="1"/>
</dbReference>